<proteinExistence type="predicted"/>
<organism evidence="5 6">
    <name type="scientific">Jilunia laotingensis</name>
    <dbReference type="NCBI Taxonomy" id="2763675"/>
    <lineage>
        <taxon>Bacteria</taxon>
        <taxon>Pseudomonadati</taxon>
        <taxon>Bacteroidota</taxon>
        <taxon>Bacteroidia</taxon>
        <taxon>Bacteroidales</taxon>
        <taxon>Bacteroidaceae</taxon>
        <taxon>Jilunia</taxon>
    </lineage>
</organism>
<gene>
    <name evidence="5" type="ORF">H8744_13640</name>
</gene>
<dbReference type="InterPro" id="IPR018060">
    <property type="entry name" value="HTH_AraC"/>
</dbReference>
<keyword evidence="3" id="KW-0804">Transcription</keyword>
<dbReference type="PROSITE" id="PS01124">
    <property type="entry name" value="HTH_ARAC_FAMILY_2"/>
    <property type="match status" value="1"/>
</dbReference>
<dbReference type="Gene3D" id="1.10.10.60">
    <property type="entry name" value="Homeodomain-like"/>
    <property type="match status" value="1"/>
</dbReference>
<keyword evidence="6" id="KW-1185">Reference proteome</keyword>
<dbReference type="AlphaFoldDB" id="A0A926IKU2"/>
<dbReference type="RefSeq" id="WP_262435363.1">
    <property type="nucleotide sequence ID" value="NZ_JACRTF010000001.1"/>
</dbReference>
<reference evidence="5" key="1">
    <citation type="submission" date="2020-08" db="EMBL/GenBank/DDBJ databases">
        <title>Genome public.</title>
        <authorList>
            <person name="Liu C."/>
            <person name="Sun Q."/>
        </authorList>
    </citation>
    <scope>NUCLEOTIDE SEQUENCE</scope>
    <source>
        <strain evidence="5">N12</strain>
    </source>
</reference>
<protein>
    <submittedName>
        <fullName evidence="5">Helix-turn-helix transcriptional regulator</fullName>
    </submittedName>
</protein>
<comment type="caution">
    <text evidence="5">The sequence shown here is derived from an EMBL/GenBank/DDBJ whole genome shotgun (WGS) entry which is preliminary data.</text>
</comment>
<keyword evidence="1" id="KW-0805">Transcription regulation</keyword>
<evidence type="ECO:0000259" key="4">
    <source>
        <dbReference type="PROSITE" id="PS01124"/>
    </source>
</evidence>
<dbReference type="Proteomes" id="UP000651085">
    <property type="component" value="Unassembled WGS sequence"/>
</dbReference>
<dbReference type="PANTHER" id="PTHR43280">
    <property type="entry name" value="ARAC-FAMILY TRANSCRIPTIONAL REGULATOR"/>
    <property type="match status" value="1"/>
</dbReference>
<evidence type="ECO:0000313" key="6">
    <source>
        <dbReference type="Proteomes" id="UP000651085"/>
    </source>
</evidence>
<dbReference type="GO" id="GO:0043565">
    <property type="term" value="F:sequence-specific DNA binding"/>
    <property type="evidence" value="ECO:0007669"/>
    <property type="project" value="InterPro"/>
</dbReference>
<evidence type="ECO:0000313" key="5">
    <source>
        <dbReference type="EMBL" id="MBC8594267.1"/>
    </source>
</evidence>
<dbReference type="SUPFAM" id="SSF46689">
    <property type="entry name" value="Homeodomain-like"/>
    <property type="match status" value="1"/>
</dbReference>
<dbReference type="Pfam" id="PF12833">
    <property type="entry name" value="HTH_18"/>
    <property type="match status" value="1"/>
</dbReference>
<dbReference type="InterPro" id="IPR009057">
    <property type="entry name" value="Homeodomain-like_sf"/>
</dbReference>
<dbReference type="EMBL" id="JACRTF010000001">
    <property type="protein sequence ID" value="MBC8594267.1"/>
    <property type="molecule type" value="Genomic_DNA"/>
</dbReference>
<name>A0A926IKU2_9BACT</name>
<evidence type="ECO:0000256" key="1">
    <source>
        <dbReference type="ARBA" id="ARBA00023015"/>
    </source>
</evidence>
<evidence type="ECO:0000256" key="2">
    <source>
        <dbReference type="ARBA" id="ARBA00023125"/>
    </source>
</evidence>
<evidence type="ECO:0000256" key="3">
    <source>
        <dbReference type="ARBA" id="ARBA00023163"/>
    </source>
</evidence>
<keyword evidence="2" id="KW-0238">DNA-binding</keyword>
<sequence length="276" mass="32401">MNELQFPGLYIDDTVDPHAILPYLCRSGYYCLILTDSLAEVCTKYGRLHYDYCDGTLIGYHPDTVCTEIPASCLWTVAFHPDLFKRRILEKKIEEYTFFSYAPKEALHISLKEKHILTSCIDDIRRELHHGADSYTQIILIRHITRLLDYTTRFYERQFIVRELNNELLIRQYEKIVKQYIGDGKLAQEALTSAYCAGKLHLSEAYFKDLLEQQLGHTHNCHIQLQRIEIAKERLHFSDESLSQIVHELGFPSVQYFCFLFKKITGVNPNDYRCFN</sequence>
<feature type="domain" description="HTH araC/xylS-type" evidence="4">
    <location>
        <begin position="175"/>
        <end position="275"/>
    </location>
</feature>
<dbReference type="SMART" id="SM00342">
    <property type="entry name" value="HTH_ARAC"/>
    <property type="match status" value="1"/>
</dbReference>
<dbReference type="GO" id="GO:0003700">
    <property type="term" value="F:DNA-binding transcription factor activity"/>
    <property type="evidence" value="ECO:0007669"/>
    <property type="project" value="InterPro"/>
</dbReference>
<accession>A0A926IKU2</accession>
<dbReference type="PANTHER" id="PTHR43280:SF32">
    <property type="entry name" value="TRANSCRIPTIONAL REGULATORY PROTEIN"/>
    <property type="match status" value="1"/>
</dbReference>